<evidence type="ECO:0000313" key="1">
    <source>
        <dbReference type="EMBL" id="PMD14949.1"/>
    </source>
</evidence>
<organism evidence="1 2">
    <name type="scientific">Hyaloscypha hepaticicola</name>
    <dbReference type="NCBI Taxonomy" id="2082293"/>
    <lineage>
        <taxon>Eukaryota</taxon>
        <taxon>Fungi</taxon>
        <taxon>Dikarya</taxon>
        <taxon>Ascomycota</taxon>
        <taxon>Pezizomycotina</taxon>
        <taxon>Leotiomycetes</taxon>
        <taxon>Helotiales</taxon>
        <taxon>Hyaloscyphaceae</taxon>
        <taxon>Hyaloscypha</taxon>
    </lineage>
</organism>
<dbReference type="OrthoDB" id="3551608at2759"/>
<dbReference type="Proteomes" id="UP000235672">
    <property type="component" value="Unassembled WGS sequence"/>
</dbReference>
<dbReference type="EMBL" id="KZ613517">
    <property type="protein sequence ID" value="PMD14949.1"/>
    <property type="molecule type" value="Genomic_DNA"/>
</dbReference>
<gene>
    <name evidence="1" type="ORF">NA56DRAFT_358413</name>
</gene>
<dbReference type="AlphaFoldDB" id="A0A2J6PLR2"/>
<accession>A0A2J6PLR2</accession>
<name>A0A2J6PLR2_9HELO</name>
<protein>
    <submittedName>
        <fullName evidence="1">Uncharacterized protein</fullName>
    </submittedName>
</protein>
<keyword evidence="2" id="KW-1185">Reference proteome</keyword>
<proteinExistence type="predicted"/>
<reference evidence="1 2" key="1">
    <citation type="submission" date="2016-05" db="EMBL/GenBank/DDBJ databases">
        <title>A degradative enzymes factory behind the ericoid mycorrhizal symbiosis.</title>
        <authorList>
            <consortium name="DOE Joint Genome Institute"/>
            <person name="Martino E."/>
            <person name="Morin E."/>
            <person name="Grelet G."/>
            <person name="Kuo A."/>
            <person name="Kohler A."/>
            <person name="Daghino S."/>
            <person name="Barry K."/>
            <person name="Choi C."/>
            <person name="Cichocki N."/>
            <person name="Clum A."/>
            <person name="Copeland A."/>
            <person name="Hainaut M."/>
            <person name="Haridas S."/>
            <person name="Labutti K."/>
            <person name="Lindquist E."/>
            <person name="Lipzen A."/>
            <person name="Khouja H.-R."/>
            <person name="Murat C."/>
            <person name="Ohm R."/>
            <person name="Olson A."/>
            <person name="Spatafora J."/>
            <person name="Veneault-Fourrey C."/>
            <person name="Henrissat B."/>
            <person name="Grigoriev I."/>
            <person name="Martin F."/>
            <person name="Perotto S."/>
        </authorList>
    </citation>
    <scope>NUCLEOTIDE SEQUENCE [LARGE SCALE GENOMIC DNA]</scope>
    <source>
        <strain evidence="1 2">UAMH 7357</strain>
    </source>
</reference>
<evidence type="ECO:0000313" key="2">
    <source>
        <dbReference type="Proteomes" id="UP000235672"/>
    </source>
</evidence>
<sequence>MLPRSLPSFPSIPSLSNLSTNIPSLTYTISTTSTPKNEEKKVCNLDNSNTVLVYNLSTKLLYIYTKTELDLMRLSKAVHCVKVPRWGKRVEVWWPERVDWDYECDEGERMVGGMIGERGERERDWVYVSEAPNDEWISREGDEQRCRVNEWGVREWWRGVVFLPAKVRIERLLGRWGVVFVVEE</sequence>